<dbReference type="EMBL" id="BAABJK010000004">
    <property type="protein sequence ID" value="GAA4960889.1"/>
    <property type="molecule type" value="Genomic_DNA"/>
</dbReference>
<dbReference type="InterPro" id="IPR011059">
    <property type="entry name" value="Metal-dep_hydrolase_composite"/>
</dbReference>
<dbReference type="InterPro" id="IPR032466">
    <property type="entry name" value="Metal_Hydrolase"/>
</dbReference>
<comment type="caution">
    <text evidence="3">The sequence shown here is derived from an EMBL/GenBank/DDBJ whole genome shotgun (WGS) entry which is preliminary data.</text>
</comment>
<dbReference type="PANTHER" id="PTHR43135:SF3">
    <property type="entry name" value="ALPHA-D-RIBOSE 1-METHYLPHOSPHONATE 5-TRIPHOSPHATE DIPHOSPHATASE"/>
    <property type="match status" value="1"/>
</dbReference>
<feature type="chain" id="PRO_5046811062" evidence="1">
    <location>
        <begin position="22"/>
        <end position="437"/>
    </location>
</feature>
<evidence type="ECO:0000313" key="4">
    <source>
        <dbReference type="Proteomes" id="UP001501692"/>
    </source>
</evidence>
<keyword evidence="1" id="KW-0732">Signal</keyword>
<dbReference type="RefSeq" id="WP_345164407.1">
    <property type="nucleotide sequence ID" value="NZ_BAABJK010000004.1"/>
</dbReference>
<dbReference type="InterPro" id="IPR006680">
    <property type="entry name" value="Amidohydro-rel"/>
</dbReference>
<evidence type="ECO:0000313" key="3">
    <source>
        <dbReference type="EMBL" id="GAA4960889.1"/>
    </source>
</evidence>
<accession>A0ABP9H5P1</accession>
<keyword evidence="4" id="KW-1185">Reference proteome</keyword>
<organism evidence="3 4">
    <name type="scientific">Algibacter aquimarinus</name>
    <dbReference type="NCBI Taxonomy" id="1136748"/>
    <lineage>
        <taxon>Bacteria</taxon>
        <taxon>Pseudomonadati</taxon>
        <taxon>Bacteroidota</taxon>
        <taxon>Flavobacteriia</taxon>
        <taxon>Flavobacteriales</taxon>
        <taxon>Flavobacteriaceae</taxon>
        <taxon>Algibacter</taxon>
    </lineage>
</organism>
<name>A0ABP9H5P1_9FLAO</name>
<reference evidence="4" key="1">
    <citation type="journal article" date="2019" name="Int. J. Syst. Evol. Microbiol.">
        <title>The Global Catalogue of Microorganisms (GCM) 10K type strain sequencing project: providing services to taxonomists for standard genome sequencing and annotation.</title>
        <authorList>
            <consortium name="The Broad Institute Genomics Platform"/>
            <consortium name="The Broad Institute Genome Sequencing Center for Infectious Disease"/>
            <person name="Wu L."/>
            <person name="Ma J."/>
        </authorList>
    </citation>
    <scope>NUCLEOTIDE SEQUENCE [LARGE SCALE GENOMIC DNA]</scope>
    <source>
        <strain evidence="4">JCM 18287</strain>
    </source>
</reference>
<dbReference type="SUPFAM" id="SSF51556">
    <property type="entry name" value="Metallo-dependent hydrolases"/>
    <property type="match status" value="1"/>
</dbReference>
<evidence type="ECO:0000259" key="2">
    <source>
        <dbReference type="Pfam" id="PF01979"/>
    </source>
</evidence>
<dbReference type="Proteomes" id="UP001501692">
    <property type="component" value="Unassembled WGS sequence"/>
</dbReference>
<dbReference type="Pfam" id="PF01979">
    <property type="entry name" value="Amidohydro_1"/>
    <property type="match status" value="1"/>
</dbReference>
<evidence type="ECO:0000256" key="1">
    <source>
        <dbReference type="SAM" id="SignalP"/>
    </source>
</evidence>
<sequence>MKRLNKINIVLFLLCITLSFGQQTPAPNQIKDIAIVGATAHIGNGDVIENSIVIFGNGKIKNVLDNSKPNAITMQTMDIIDAKGKHIYPGFIVSNGTLGLVEVDAVKASNDLSEMGTYNPHIRSIIAYNAESKVVESMRPNGVLLGQVVPRGGRITGTSSVVQYDAWNWEDAAIKMDNGIHVNWPSSFSRGRWWLGEDPGLKPNKDYSKQVKELADYFNESKSYNKGSMSERHLPFEALAGLFNGSKHLYINADDEKGITDAVNFAKSQGVSKITIVGGYQAGNVANFLKQNNVSVMLRRVHTRPELEDDDYDYTFKQAKKLVDAGILVSLEPSGQMERMNSRNLPFYAGTTVAYGLTKEQALQLITQNAAKIMGIDDMYGTLEVGKSATLFISDGDALDMRTNIVSKAYIDGRDLSLETHQTKLWKRYSEKYKTSN</sequence>
<dbReference type="InterPro" id="IPR051781">
    <property type="entry name" value="Metallo-dep_Hydrolase"/>
</dbReference>
<dbReference type="Gene3D" id="3.20.20.140">
    <property type="entry name" value="Metal-dependent hydrolases"/>
    <property type="match status" value="1"/>
</dbReference>
<dbReference type="SUPFAM" id="SSF51338">
    <property type="entry name" value="Composite domain of metallo-dependent hydrolases"/>
    <property type="match status" value="1"/>
</dbReference>
<feature type="signal peptide" evidence="1">
    <location>
        <begin position="1"/>
        <end position="21"/>
    </location>
</feature>
<feature type="domain" description="Amidohydrolase-related" evidence="2">
    <location>
        <begin position="349"/>
        <end position="406"/>
    </location>
</feature>
<gene>
    <name evidence="3" type="ORF">GCM10023315_06080</name>
</gene>
<dbReference type="PANTHER" id="PTHR43135">
    <property type="entry name" value="ALPHA-D-RIBOSE 1-METHYLPHOSPHONATE 5-TRIPHOSPHATE DIPHOSPHATASE"/>
    <property type="match status" value="1"/>
</dbReference>
<protein>
    <submittedName>
        <fullName evidence="3">Amidohydrolase</fullName>
    </submittedName>
</protein>
<proteinExistence type="predicted"/>